<name>A4JVK2_BURVG</name>
<geneLocation type="plasmid" evidence="1 2">
    <name>pBVIE03</name>
</geneLocation>
<organism evidence="1 2">
    <name type="scientific">Burkholderia vietnamiensis (strain G4 / LMG 22486)</name>
    <name type="common">Burkholderia cepacia (strain R1808)</name>
    <dbReference type="NCBI Taxonomy" id="269482"/>
    <lineage>
        <taxon>Bacteria</taxon>
        <taxon>Pseudomonadati</taxon>
        <taxon>Pseudomonadota</taxon>
        <taxon>Betaproteobacteria</taxon>
        <taxon>Burkholderiales</taxon>
        <taxon>Burkholderiaceae</taxon>
        <taxon>Burkholderia</taxon>
        <taxon>Burkholderia cepacia complex</taxon>
    </lineage>
</organism>
<accession>A4JVK2</accession>
<gene>
    <name evidence="1" type="ordered locus">Bcep1808_7428</name>
</gene>
<proteinExistence type="predicted"/>
<dbReference type="AlphaFoldDB" id="A4JVK2"/>
<dbReference type="SUPFAM" id="SSF53335">
    <property type="entry name" value="S-adenosyl-L-methionine-dependent methyltransferases"/>
    <property type="match status" value="1"/>
</dbReference>
<reference evidence="1 2" key="1">
    <citation type="submission" date="2007-03" db="EMBL/GenBank/DDBJ databases">
        <title>Complete sequence of plasmid pBVIE03 of Burkholderia vietnamiensis G4.</title>
        <authorList>
            <consortium name="US DOE Joint Genome Institute"/>
            <person name="Copeland A."/>
            <person name="Lucas S."/>
            <person name="Lapidus A."/>
            <person name="Barry K."/>
            <person name="Detter J.C."/>
            <person name="Glavina del Rio T."/>
            <person name="Hammon N."/>
            <person name="Israni S."/>
            <person name="Dalin E."/>
            <person name="Tice H."/>
            <person name="Pitluck S."/>
            <person name="Chain P."/>
            <person name="Malfatti S."/>
            <person name="Shin M."/>
            <person name="Vergez L."/>
            <person name="Schmutz J."/>
            <person name="Larimer F."/>
            <person name="Land M."/>
            <person name="Hauser L."/>
            <person name="Kyrpides N."/>
            <person name="Tiedje J."/>
            <person name="Richardson P."/>
        </authorList>
    </citation>
    <scope>NUCLEOTIDE SEQUENCE [LARGE SCALE GENOMIC DNA]</scope>
    <source>
        <strain evidence="2">G4 / LMG 22486</strain>
        <plasmid evidence="1 2">pBVIE03</plasmid>
    </source>
</reference>
<evidence type="ECO:0000313" key="2">
    <source>
        <dbReference type="Proteomes" id="UP000002287"/>
    </source>
</evidence>
<dbReference type="HOGENOM" id="CLU_1022885_0_0_4"/>
<dbReference type="KEGG" id="bvi:Bcep1808_7428"/>
<dbReference type="CDD" id="cd02440">
    <property type="entry name" value="AdoMet_MTases"/>
    <property type="match status" value="1"/>
</dbReference>
<keyword evidence="1" id="KW-0808">Transferase</keyword>
<keyword evidence="1" id="KW-0614">Plasmid</keyword>
<dbReference type="GO" id="GO:0032259">
    <property type="term" value="P:methylation"/>
    <property type="evidence" value="ECO:0007669"/>
    <property type="project" value="UniProtKB-KW"/>
</dbReference>
<dbReference type="Gene3D" id="3.40.50.150">
    <property type="entry name" value="Vaccinia Virus protein VP39"/>
    <property type="match status" value="1"/>
</dbReference>
<dbReference type="InterPro" id="IPR029063">
    <property type="entry name" value="SAM-dependent_MTases_sf"/>
</dbReference>
<evidence type="ECO:0000313" key="1">
    <source>
        <dbReference type="EMBL" id="ABO60305.1"/>
    </source>
</evidence>
<dbReference type="EMBL" id="CP000619">
    <property type="protein sequence ID" value="ABO60305.1"/>
    <property type="molecule type" value="Genomic_DNA"/>
</dbReference>
<dbReference type="PRINTS" id="PR00507">
    <property type="entry name" value="N12N6MTFRASE"/>
</dbReference>
<sequence length="289" mass="31986">MRAKALNTTDELATASNPDKVRELGQYPTRVWIAEAIVEQFFPDLSSEDCVIEPACGPGAFLGAIPPQVRAFGVELDAAIAEVARRETGRPVIVGDFRSVPLDCQPTVILGNPPFKLSVIDGFLDRAHQMLPEGGRVGFILPAYAFQTAARVAAYADQWSLEQQFLPRNIYDGLSLPLVFARFSKDRRRTLVGFALYREVADVQKLRAPYREALAAGHGPVWARVVERALAQLGGEADLAQIYAEIEGNRPTQTQYWREQVRKVVRTHRWFTCVSTGRYALNQATAAAA</sequence>
<dbReference type="GO" id="GO:0008168">
    <property type="term" value="F:methyltransferase activity"/>
    <property type="evidence" value="ECO:0007669"/>
    <property type="project" value="UniProtKB-KW"/>
</dbReference>
<dbReference type="Proteomes" id="UP000002287">
    <property type="component" value="Plasmid pBVIE03"/>
</dbReference>
<keyword evidence="1" id="KW-0489">Methyltransferase</keyword>
<protein>
    <submittedName>
        <fullName evidence="1">Putative adenine-specific DNA methyltransferase</fullName>
    </submittedName>
</protein>